<comment type="caution">
    <text evidence="4">The sequence shown here is derived from an EMBL/GenBank/DDBJ whole genome shotgun (WGS) entry which is preliminary data.</text>
</comment>
<dbReference type="Proteomes" id="UP000278962">
    <property type="component" value="Unassembled WGS sequence"/>
</dbReference>
<dbReference type="InterPro" id="IPR015890">
    <property type="entry name" value="Chorismate_C"/>
</dbReference>
<evidence type="ECO:0000256" key="1">
    <source>
        <dbReference type="SAM" id="MobiDB-lite"/>
    </source>
</evidence>
<feature type="domain" description="Anthranilate synthase component I N-terminal" evidence="3">
    <location>
        <begin position="62"/>
        <end position="112"/>
    </location>
</feature>
<evidence type="ECO:0000313" key="5">
    <source>
        <dbReference type="Proteomes" id="UP000278962"/>
    </source>
</evidence>
<feature type="region of interest" description="Disordered" evidence="1">
    <location>
        <begin position="613"/>
        <end position="644"/>
    </location>
</feature>
<dbReference type="InterPro" id="IPR019999">
    <property type="entry name" value="Anth_synth_I-like"/>
</dbReference>
<proteinExistence type="predicted"/>
<keyword evidence="4" id="KW-0456">Lyase</keyword>
<accession>A0A660LAS7</accession>
<dbReference type="GO" id="GO:0000162">
    <property type="term" value="P:L-tryptophan biosynthetic process"/>
    <property type="evidence" value="ECO:0007669"/>
    <property type="project" value="TreeGrafter"/>
</dbReference>
<dbReference type="SUPFAM" id="SSF56752">
    <property type="entry name" value="D-aminoacid aminotransferase-like PLP-dependent enzymes"/>
    <property type="match status" value="1"/>
</dbReference>
<dbReference type="InterPro" id="IPR036038">
    <property type="entry name" value="Aminotransferase-like"/>
</dbReference>
<dbReference type="NCBIfam" id="NF004530">
    <property type="entry name" value="PRK05877.1"/>
    <property type="match status" value="1"/>
</dbReference>
<dbReference type="Pfam" id="PF04715">
    <property type="entry name" value="Anth_synt_I_N"/>
    <property type="match status" value="1"/>
</dbReference>
<dbReference type="SUPFAM" id="SSF56322">
    <property type="entry name" value="ADC synthase"/>
    <property type="match status" value="1"/>
</dbReference>
<dbReference type="AlphaFoldDB" id="A0A660LAS7"/>
<evidence type="ECO:0000313" key="4">
    <source>
        <dbReference type="EMBL" id="RKQ91010.1"/>
    </source>
</evidence>
<dbReference type="EMBL" id="RBIL01000001">
    <property type="protein sequence ID" value="RKQ91010.1"/>
    <property type="molecule type" value="Genomic_DNA"/>
</dbReference>
<keyword evidence="5" id="KW-1185">Reference proteome</keyword>
<protein>
    <submittedName>
        <fullName evidence="4">Para-aminobenzoate synthetase/4-amino-4-deoxychorismate lyase</fullName>
    </submittedName>
</protein>
<feature type="compositionally biased region" description="Low complexity" evidence="1">
    <location>
        <begin position="624"/>
        <end position="644"/>
    </location>
</feature>
<dbReference type="Gene3D" id="3.60.120.10">
    <property type="entry name" value="Anthranilate synthase"/>
    <property type="match status" value="1"/>
</dbReference>
<dbReference type="PANTHER" id="PTHR11236">
    <property type="entry name" value="AMINOBENZOATE/ANTHRANILATE SYNTHASE"/>
    <property type="match status" value="1"/>
</dbReference>
<reference evidence="4 5" key="1">
    <citation type="submission" date="2018-10" db="EMBL/GenBank/DDBJ databases">
        <title>Genomic Encyclopedia of Archaeal and Bacterial Type Strains, Phase II (KMG-II): from individual species to whole genera.</title>
        <authorList>
            <person name="Goeker M."/>
        </authorList>
    </citation>
    <scope>NUCLEOTIDE SEQUENCE [LARGE SCALE GENOMIC DNA]</scope>
    <source>
        <strain evidence="4 5">DSM 14954</strain>
    </source>
</reference>
<dbReference type="PRINTS" id="PR00095">
    <property type="entry name" value="ANTSNTHASEI"/>
</dbReference>
<dbReference type="InterPro" id="IPR006805">
    <property type="entry name" value="Anth_synth_I_N"/>
</dbReference>
<dbReference type="GO" id="GO:0046820">
    <property type="term" value="F:4-amino-4-deoxychorismate synthase activity"/>
    <property type="evidence" value="ECO:0007669"/>
    <property type="project" value="TreeGrafter"/>
</dbReference>
<dbReference type="GO" id="GO:0016829">
    <property type="term" value="F:lyase activity"/>
    <property type="evidence" value="ECO:0007669"/>
    <property type="project" value="UniProtKB-KW"/>
</dbReference>
<dbReference type="PANTHER" id="PTHR11236:SF50">
    <property type="entry name" value="AMINODEOXYCHORISMATE SYNTHASE COMPONENT 1"/>
    <property type="match status" value="1"/>
</dbReference>
<organism evidence="4 5">
    <name type="scientific">Solirubrobacter pauli</name>
    <dbReference type="NCBI Taxonomy" id="166793"/>
    <lineage>
        <taxon>Bacteria</taxon>
        <taxon>Bacillati</taxon>
        <taxon>Actinomycetota</taxon>
        <taxon>Thermoleophilia</taxon>
        <taxon>Solirubrobacterales</taxon>
        <taxon>Solirubrobacteraceae</taxon>
        <taxon>Solirubrobacter</taxon>
    </lineage>
</organism>
<evidence type="ECO:0000259" key="3">
    <source>
        <dbReference type="Pfam" id="PF04715"/>
    </source>
</evidence>
<gene>
    <name evidence="4" type="ORF">C8N24_0826</name>
</gene>
<dbReference type="Pfam" id="PF00425">
    <property type="entry name" value="Chorismate_bind"/>
    <property type="match status" value="1"/>
</dbReference>
<dbReference type="InterPro" id="IPR005801">
    <property type="entry name" value="ADC_synthase"/>
</dbReference>
<feature type="domain" description="Chorismate-utilising enzyme C-terminal" evidence="2">
    <location>
        <begin position="171"/>
        <end position="411"/>
    </location>
</feature>
<name>A0A660LAS7_9ACTN</name>
<evidence type="ECO:0000259" key="2">
    <source>
        <dbReference type="Pfam" id="PF00425"/>
    </source>
</evidence>
<sequence length="644" mass="68191">MRVPLNCSLSPEAALLALRGEAWPFALAGRWAGGGAIVGCNPTRLLAPGEDPFERLEDLPAPTGEATVGGGWFGWLGYGLGERVERLPPRPPRPVPLPDAHLAFYDHVLHLDADGQWWFETLTGDLAPLDRLQTLLAAAAEPPAAAAAAPGASADAADTPPAFTLRGGAGHVAAVADCVERIAAGEIFQANLCLRLEAAWDGDVAELFARARTRLQPAYSACFITPWGGIASLSPELFLRREGRDVTTGPIKGTAPHPEALQHSEKDRAEHVMIVDLMRNDLGRVAAFGSVHAPVEPQLQPHSGVWHLVSDVHATLAPSRGDADLLRATFPPGSVTGAPKVQALHVISQLESTGREVYTGAIGYVSPHAGLELNVAIRTFEHRAGRLWLGAGGGIVADSDPHAELEECMVKARPLVSAIGGTIAEHKVHGTLGFPAPLVHGRPDPALGVFETLHGRRNLEAHLARLRASVWELYGEELPEIDVPDVDAAVRIDYRPGGEVTVSTRPIVARPLPIVLTPYTLPGGLGAHKWRDRTLLDALDPCALLLDGDGTILEVAWASVIVERDGVRYTPREDGRILPSTSRPDAVQRDLTLQPGDELLVSSSLAGLLPAVLAGTSPAPPAGTPRTPRRTAAPASAPRTAARS</sequence>